<feature type="transmembrane region" description="Helical" evidence="1">
    <location>
        <begin position="6"/>
        <end position="27"/>
    </location>
</feature>
<evidence type="ECO:0000256" key="1">
    <source>
        <dbReference type="SAM" id="Phobius"/>
    </source>
</evidence>
<gene>
    <name evidence="2" type="ORF">QBC37DRAFT_413373</name>
</gene>
<reference evidence="2" key="1">
    <citation type="journal article" date="2023" name="Mol. Phylogenet. Evol.">
        <title>Genome-scale phylogeny and comparative genomics of the fungal order Sordariales.</title>
        <authorList>
            <person name="Hensen N."/>
            <person name="Bonometti L."/>
            <person name="Westerberg I."/>
            <person name="Brannstrom I.O."/>
            <person name="Guillou S."/>
            <person name="Cros-Aarteil S."/>
            <person name="Calhoun S."/>
            <person name="Haridas S."/>
            <person name="Kuo A."/>
            <person name="Mondo S."/>
            <person name="Pangilinan J."/>
            <person name="Riley R."/>
            <person name="LaButti K."/>
            <person name="Andreopoulos B."/>
            <person name="Lipzen A."/>
            <person name="Chen C."/>
            <person name="Yan M."/>
            <person name="Daum C."/>
            <person name="Ng V."/>
            <person name="Clum A."/>
            <person name="Steindorff A."/>
            <person name="Ohm R.A."/>
            <person name="Martin F."/>
            <person name="Silar P."/>
            <person name="Natvig D.O."/>
            <person name="Lalanne C."/>
            <person name="Gautier V."/>
            <person name="Ament-Velasquez S.L."/>
            <person name="Kruys A."/>
            <person name="Hutchinson M.I."/>
            <person name="Powell A.J."/>
            <person name="Barry K."/>
            <person name="Miller A.N."/>
            <person name="Grigoriev I.V."/>
            <person name="Debuchy R."/>
            <person name="Gladieux P."/>
            <person name="Hiltunen Thoren M."/>
            <person name="Johannesson H."/>
        </authorList>
    </citation>
    <scope>NUCLEOTIDE SEQUENCE</scope>
    <source>
        <strain evidence="2">PSN293</strain>
    </source>
</reference>
<dbReference type="EMBL" id="MU858055">
    <property type="protein sequence ID" value="KAK4218137.1"/>
    <property type="molecule type" value="Genomic_DNA"/>
</dbReference>
<sequence>MSCKTIIFYILFGGFRFPVCLTVTHAYSEMYFRTYSAGINLPAGTVGVRIPGVSPSRKGRDNPAMMMIQPSTILAVM</sequence>
<dbReference type="Proteomes" id="UP001301769">
    <property type="component" value="Unassembled WGS sequence"/>
</dbReference>
<accession>A0AAN7BCC5</accession>
<organism evidence="2 3">
    <name type="scientific">Rhypophila decipiens</name>
    <dbReference type="NCBI Taxonomy" id="261697"/>
    <lineage>
        <taxon>Eukaryota</taxon>
        <taxon>Fungi</taxon>
        <taxon>Dikarya</taxon>
        <taxon>Ascomycota</taxon>
        <taxon>Pezizomycotina</taxon>
        <taxon>Sordariomycetes</taxon>
        <taxon>Sordariomycetidae</taxon>
        <taxon>Sordariales</taxon>
        <taxon>Naviculisporaceae</taxon>
        <taxon>Rhypophila</taxon>
    </lineage>
</organism>
<reference evidence="2" key="2">
    <citation type="submission" date="2023-05" db="EMBL/GenBank/DDBJ databases">
        <authorList>
            <consortium name="Lawrence Berkeley National Laboratory"/>
            <person name="Steindorff A."/>
            <person name="Hensen N."/>
            <person name="Bonometti L."/>
            <person name="Westerberg I."/>
            <person name="Brannstrom I.O."/>
            <person name="Guillou S."/>
            <person name="Cros-Aarteil S."/>
            <person name="Calhoun S."/>
            <person name="Haridas S."/>
            <person name="Kuo A."/>
            <person name="Mondo S."/>
            <person name="Pangilinan J."/>
            <person name="Riley R."/>
            <person name="Labutti K."/>
            <person name="Andreopoulos B."/>
            <person name="Lipzen A."/>
            <person name="Chen C."/>
            <person name="Yanf M."/>
            <person name="Daum C."/>
            <person name="Ng V."/>
            <person name="Clum A."/>
            <person name="Ohm R."/>
            <person name="Martin F."/>
            <person name="Silar P."/>
            <person name="Natvig D."/>
            <person name="Lalanne C."/>
            <person name="Gautier V."/>
            <person name="Ament-Velasquez S.L."/>
            <person name="Kruys A."/>
            <person name="Hutchinson M.I."/>
            <person name="Powell A.J."/>
            <person name="Barry K."/>
            <person name="Miller A.N."/>
            <person name="Grigoriev I.V."/>
            <person name="Debuchy R."/>
            <person name="Gladieux P."/>
            <person name="Thoren M.H."/>
            <person name="Johannesson H."/>
        </authorList>
    </citation>
    <scope>NUCLEOTIDE SEQUENCE</scope>
    <source>
        <strain evidence="2">PSN293</strain>
    </source>
</reference>
<protein>
    <submittedName>
        <fullName evidence="2">Uncharacterized protein</fullName>
    </submittedName>
</protein>
<keyword evidence="3" id="KW-1185">Reference proteome</keyword>
<evidence type="ECO:0000313" key="3">
    <source>
        <dbReference type="Proteomes" id="UP001301769"/>
    </source>
</evidence>
<keyword evidence="1" id="KW-1133">Transmembrane helix</keyword>
<evidence type="ECO:0000313" key="2">
    <source>
        <dbReference type="EMBL" id="KAK4218137.1"/>
    </source>
</evidence>
<keyword evidence="1" id="KW-0472">Membrane</keyword>
<name>A0AAN7BCC5_9PEZI</name>
<dbReference type="AlphaFoldDB" id="A0AAN7BCC5"/>
<comment type="caution">
    <text evidence="2">The sequence shown here is derived from an EMBL/GenBank/DDBJ whole genome shotgun (WGS) entry which is preliminary data.</text>
</comment>
<proteinExistence type="predicted"/>
<keyword evidence="1" id="KW-0812">Transmembrane</keyword>